<organism evidence="3">
    <name type="scientific">Heterosigma akashiwo</name>
    <name type="common">Chromophytic alga</name>
    <name type="synonym">Heterosigma carterae</name>
    <dbReference type="NCBI Taxonomy" id="2829"/>
    <lineage>
        <taxon>Eukaryota</taxon>
        <taxon>Sar</taxon>
        <taxon>Stramenopiles</taxon>
        <taxon>Ochrophyta</taxon>
        <taxon>Raphidophyceae</taxon>
        <taxon>Chattonellales</taxon>
        <taxon>Chattonellaceae</taxon>
        <taxon>Heterosigma</taxon>
    </lineage>
</organism>
<keyword evidence="1" id="KW-1133">Transmembrane helix</keyword>
<dbReference type="InterPro" id="IPR009030">
    <property type="entry name" value="Growth_fac_rcpt_cys_sf"/>
</dbReference>
<keyword evidence="1" id="KW-0812">Transmembrane</keyword>
<feature type="transmembrane region" description="Helical" evidence="1">
    <location>
        <begin position="1079"/>
        <end position="1102"/>
    </location>
</feature>
<dbReference type="CDD" id="cd00185">
    <property type="entry name" value="TNFRSF"/>
    <property type="match status" value="1"/>
</dbReference>
<protein>
    <recommendedName>
        <fullName evidence="2">TRP C-terminal domain-containing protein</fullName>
    </recommendedName>
</protein>
<feature type="transmembrane region" description="Helical" evidence="1">
    <location>
        <begin position="802"/>
        <end position="821"/>
    </location>
</feature>
<keyword evidence="1" id="KW-0472">Membrane</keyword>
<gene>
    <name evidence="3" type="ORF">HAKA00212_LOCUS5395</name>
</gene>
<dbReference type="SUPFAM" id="SSF57184">
    <property type="entry name" value="Growth factor receptor domain"/>
    <property type="match status" value="1"/>
</dbReference>
<dbReference type="Pfam" id="PF06011">
    <property type="entry name" value="TRP"/>
    <property type="match status" value="1"/>
</dbReference>
<accession>A0A7S3UY80</accession>
<proteinExistence type="predicted"/>
<feature type="transmembrane region" description="Helical" evidence="1">
    <location>
        <begin position="1039"/>
        <end position="1058"/>
    </location>
</feature>
<feature type="transmembrane region" description="Helical" evidence="1">
    <location>
        <begin position="906"/>
        <end position="923"/>
    </location>
</feature>
<feature type="domain" description="TRP C-terminal" evidence="2">
    <location>
        <begin position="948"/>
        <end position="1062"/>
    </location>
</feature>
<dbReference type="PANTHER" id="PTHR11319">
    <property type="entry name" value="G PROTEIN-COUPLED RECEPTOR-RELATED"/>
    <property type="match status" value="1"/>
</dbReference>
<feature type="transmembrane region" description="Helical" evidence="1">
    <location>
        <begin position="640"/>
        <end position="659"/>
    </location>
</feature>
<feature type="transmembrane region" description="Helical" evidence="1">
    <location>
        <begin position="865"/>
        <end position="886"/>
    </location>
</feature>
<name>A0A7S3UY80_HETAK</name>
<feature type="transmembrane region" description="Helical" evidence="1">
    <location>
        <begin position="1012"/>
        <end position="1033"/>
    </location>
</feature>
<evidence type="ECO:0000256" key="1">
    <source>
        <dbReference type="SAM" id="Phobius"/>
    </source>
</evidence>
<dbReference type="PANTHER" id="PTHR11319:SF35">
    <property type="entry name" value="OUTER MEMBRANE PROTEIN PMPC-RELATED"/>
    <property type="match status" value="1"/>
</dbReference>
<sequence length="1169" mass="128496">MGQMAGLRCTLLDPMMLTFWMAFLAVLHTAFSLSKEYPYPLGAPWPHLGGQKGDHSSDLMYFGPSSLTTDTLILDQKVTAPGVVDADDVIYIAGNADDEITQVYAVEKVKHSETAARFSYSLATKFNHEIGLDTDSNRASPVLANAKSTQDGTPGQIVIFGLDGVASTGQDDSKILALQTNHTRYATSSRKLRHGWAFPDDDYYTDYDYSDVGQIYGSGALDGEGYLYWGAAVREADDSLASSTDVLGYNQILVLNVADGTPVDQGQSSESWGSTTAPGYMLAHGVFTTPLVLGDYLFVVAGGHLYRLTRSVSGVLGGEESYDLLSNCDAPTDYADHAAYDSNEAPANSPIPGANGTVVVAFANCVFNFDMETLEVNWQYISDSTTDVFWNSPCQDHNDITYAAHIQGGVVGLKSTASGKLNARGDYYAPELAFSEISLGEKFKATPICLGGGNKQQVMHIIGNKGTMFGISSAGGTVIEETDMDGTNEVGVPLCHDRGGYLYFTSISAGELVKVGGARGFEGGCNAGTRNNPVLANATRYGPGGELAAGPYPCAECRAGTYSAQISVPASQENCTACPYGQYQGNERQTYCFLCEVDEWCLGGYECDYGRGGTACASCADGYYSLGDTCRECPPNSSAYALPVMILIIFILVLIFRYTGANAYVTGSKFTADLKPRDIFRVEFKEKGQTIVAQSRVKTVMTDFILELEKPLGNSEPIIDAEFEVLEFREDGAGKPRKGTGKICVPGKQGGKPNPDGMATKATIFIATNFFCLKYHVDDKENQAKLYRPSKVFGQTTSGTQVLSAALVIGMTWIQMTTIFMEFELEWPTRLQWIFNLLGNIAFFNVPDLLTAPQCQWSSKYNSNWFLTIFAPLIMISSFSVVYLAARKLYKNPGTLRSIRDRCFQASLIIVIVMYVLIASKALEPLLCTRQGDGIRYMNANPDIECTILNFETKDPYTAMSIAAYVLFVVYGFGLPIYLFWALTNAKRRNLMGDMNFIQRYGWLYLRYNRDYYYWEIVMLLRKLFIVLFQMAFNNYPSKQVYACLIIIGVAFVWHCKVKPYTCYDCIKQRKKRCKHWSANDLMEGGSMFAQLIFLGFGLLNYQISQDVGRPNPVLTGLSIAVILVVVVSLGGLIGRSMLEQELEKKKLEEDGISFELEKGIGQLQNLLG</sequence>
<dbReference type="Gene3D" id="2.10.220.10">
    <property type="entry name" value="Hormone Receptor, Insulin-like Growth Factor Receptor 1, Chain A, domain 2"/>
    <property type="match status" value="1"/>
</dbReference>
<dbReference type="EMBL" id="HBIU01012058">
    <property type="protein sequence ID" value="CAE0626719.1"/>
    <property type="molecule type" value="Transcribed_RNA"/>
</dbReference>
<dbReference type="InterPro" id="IPR010308">
    <property type="entry name" value="TRP_C"/>
</dbReference>
<reference evidence="3" key="1">
    <citation type="submission" date="2021-01" db="EMBL/GenBank/DDBJ databases">
        <authorList>
            <person name="Corre E."/>
            <person name="Pelletier E."/>
            <person name="Niang G."/>
            <person name="Scheremetjew M."/>
            <person name="Finn R."/>
            <person name="Kale V."/>
            <person name="Holt S."/>
            <person name="Cochrane G."/>
            <person name="Meng A."/>
            <person name="Brown T."/>
            <person name="Cohen L."/>
        </authorList>
    </citation>
    <scope>NUCLEOTIDE SEQUENCE</scope>
    <source>
        <strain evidence="3">CCMP3107</strain>
    </source>
</reference>
<evidence type="ECO:0000259" key="2">
    <source>
        <dbReference type="Pfam" id="PF06011"/>
    </source>
</evidence>
<evidence type="ECO:0000313" key="3">
    <source>
        <dbReference type="EMBL" id="CAE0626719.1"/>
    </source>
</evidence>
<dbReference type="AlphaFoldDB" id="A0A7S3UY80"/>
<feature type="transmembrane region" description="Helical" evidence="1">
    <location>
        <begin position="962"/>
        <end position="983"/>
    </location>
</feature>
<feature type="transmembrane region" description="Helical" evidence="1">
    <location>
        <begin position="1114"/>
        <end position="1135"/>
    </location>
</feature>